<dbReference type="InterPro" id="IPR047127">
    <property type="entry name" value="MutT-like"/>
</dbReference>
<evidence type="ECO:0000256" key="7">
    <source>
        <dbReference type="ARBA" id="ARBA00022801"/>
    </source>
</evidence>
<evidence type="ECO:0000256" key="4">
    <source>
        <dbReference type="ARBA" id="ARBA00022705"/>
    </source>
</evidence>
<dbReference type="CDD" id="cd03425">
    <property type="entry name" value="NUDIX_MutT_NudA_like"/>
    <property type="match status" value="1"/>
</dbReference>
<dbReference type="PRINTS" id="PR00502">
    <property type="entry name" value="NUDIXFAMILY"/>
</dbReference>
<sequence length="134" mass="14455">MRVIVGAAIVRGGALLAQQRAYPAEVAGRWELPGGRVEAGESEPEALRRECVEELGVEVHVGARVGADVQLRPGLVLRAYAATLADLAAEPKALEHKGLRWIDPSTLDDLPWLPADLELLPALRELLEGVTKPR</sequence>
<dbReference type="PROSITE" id="PS51462">
    <property type="entry name" value="NUDIX"/>
    <property type="match status" value="1"/>
</dbReference>
<dbReference type="GO" id="GO:0044715">
    <property type="term" value="F:8-oxo-dGDP phosphatase activity"/>
    <property type="evidence" value="ECO:0007669"/>
    <property type="project" value="TreeGrafter"/>
</dbReference>
<dbReference type="GO" id="GO:0044716">
    <property type="term" value="F:8-oxo-GDP phosphatase activity"/>
    <property type="evidence" value="ECO:0007669"/>
    <property type="project" value="TreeGrafter"/>
</dbReference>
<keyword evidence="5" id="KW-0479">Metal-binding</keyword>
<comment type="catalytic activity">
    <reaction evidence="10">
        <text>8-oxo-dGTP + H2O = 8-oxo-dGMP + diphosphate + H(+)</text>
        <dbReference type="Rhea" id="RHEA:31575"/>
        <dbReference type="ChEBI" id="CHEBI:15377"/>
        <dbReference type="ChEBI" id="CHEBI:15378"/>
        <dbReference type="ChEBI" id="CHEBI:33019"/>
        <dbReference type="ChEBI" id="CHEBI:63224"/>
        <dbReference type="ChEBI" id="CHEBI:77896"/>
        <dbReference type="EC" id="3.6.1.55"/>
    </reaction>
</comment>
<evidence type="ECO:0000256" key="11">
    <source>
        <dbReference type="ARBA" id="ARBA00038905"/>
    </source>
</evidence>
<dbReference type="GO" id="GO:0035539">
    <property type="term" value="F:8-oxo-7,8-dihydrodeoxyguanosine triphosphate pyrophosphatase activity"/>
    <property type="evidence" value="ECO:0007669"/>
    <property type="project" value="UniProtKB-EC"/>
</dbReference>
<evidence type="ECO:0000256" key="6">
    <source>
        <dbReference type="ARBA" id="ARBA00022763"/>
    </source>
</evidence>
<gene>
    <name evidence="13" type="ORF">FPZ12_011935</name>
</gene>
<keyword evidence="3" id="KW-0515">Mutator protein</keyword>
<dbReference type="Proteomes" id="UP000319769">
    <property type="component" value="Unassembled WGS sequence"/>
</dbReference>
<evidence type="ECO:0000256" key="9">
    <source>
        <dbReference type="ARBA" id="ARBA00023204"/>
    </source>
</evidence>
<keyword evidence="4" id="KW-0235">DNA replication</keyword>
<dbReference type="Pfam" id="PF00293">
    <property type="entry name" value="NUDIX"/>
    <property type="match status" value="1"/>
</dbReference>
<dbReference type="EMBL" id="VMNW02000013">
    <property type="protein sequence ID" value="KAA9162339.1"/>
    <property type="molecule type" value="Genomic_DNA"/>
</dbReference>
<dbReference type="InterPro" id="IPR000086">
    <property type="entry name" value="NUDIX_hydrolase_dom"/>
</dbReference>
<dbReference type="InterPro" id="IPR015797">
    <property type="entry name" value="NUDIX_hydrolase-like_dom_sf"/>
</dbReference>
<organism evidence="13 14">
    <name type="scientific">Amycolatopsis acidicola</name>
    <dbReference type="NCBI Taxonomy" id="2596893"/>
    <lineage>
        <taxon>Bacteria</taxon>
        <taxon>Bacillati</taxon>
        <taxon>Actinomycetota</taxon>
        <taxon>Actinomycetes</taxon>
        <taxon>Pseudonocardiales</taxon>
        <taxon>Pseudonocardiaceae</taxon>
        <taxon>Amycolatopsis</taxon>
    </lineage>
</organism>
<comment type="cofactor">
    <cofactor evidence="1">
        <name>Mg(2+)</name>
        <dbReference type="ChEBI" id="CHEBI:18420"/>
    </cofactor>
</comment>
<dbReference type="InterPro" id="IPR020476">
    <property type="entry name" value="Nudix_hydrolase"/>
</dbReference>
<comment type="similarity">
    <text evidence="2">Belongs to the Nudix hydrolase family.</text>
</comment>
<evidence type="ECO:0000313" key="13">
    <source>
        <dbReference type="EMBL" id="KAA9162339.1"/>
    </source>
</evidence>
<dbReference type="OrthoDB" id="9810648at2"/>
<dbReference type="AlphaFoldDB" id="A0A5N0V7E7"/>
<evidence type="ECO:0000256" key="5">
    <source>
        <dbReference type="ARBA" id="ARBA00022723"/>
    </source>
</evidence>
<dbReference type="GO" id="GO:0006281">
    <property type="term" value="P:DNA repair"/>
    <property type="evidence" value="ECO:0007669"/>
    <property type="project" value="UniProtKB-KW"/>
</dbReference>
<dbReference type="PANTHER" id="PTHR47707:SF1">
    <property type="entry name" value="NUDIX HYDROLASE FAMILY PROTEIN"/>
    <property type="match status" value="1"/>
</dbReference>
<keyword evidence="14" id="KW-1185">Reference proteome</keyword>
<feature type="domain" description="Nudix hydrolase" evidence="12">
    <location>
        <begin position="1"/>
        <end position="127"/>
    </location>
</feature>
<dbReference type="PANTHER" id="PTHR47707">
    <property type="entry name" value="8-OXO-DGTP DIPHOSPHATASE"/>
    <property type="match status" value="1"/>
</dbReference>
<keyword evidence="8" id="KW-0460">Magnesium</keyword>
<dbReference type="GO" id="GO:0006260">
    <property type="term" value="P:DNA replication"/>
    <property type="evidence" value="ECO:0007669"/>
    <property type="project" value="UniProtKB-KW"/>
</dbReference>
<comment type="caution">
    <text evidence="13">The sequence shown here is derived from an EMBL/GenBank/DDBJ whole genome shotgun (WGS) entry which is preliminary data.</text>
</comment>
<name>A0A5N0V7E7_9PSEU</name>
<evidence type="ECO:0000256" key="3">
    <source>
        <dbReference type="ARBA" id="ARBA00022457"/>
    </source>
</evidence>
<evidence type="ECO:0000259" key="12">
    <source>
        <dbReference type="PROSITE" id="PS51462"/>
    </source>
</evidence>
<dbReference type="GO" id="GO:0008413">
    <property type="term" value="F:8-oxo-7,8-dihydroguanosine triphosphate pyrophosphatase activity"/>
    <property type="evidence" value="ECO:0007669"/>
    <property type="project" value="TreeGrafter"/>
</dbReference>
<reference evidence="13" key="1">
    <citation type="submission" date="2019-09" db="EMBL/GenBank/DDBJ databases">
        <authorList>
            <person name="Teo W.F.A."/>
            <person name="Duangmal K."/>
        </authorList>
    </citation>
    <scope>NUCLEOTIDE SEQUENCE [LARGE SCALE GENOMIC DNA]</scope>
    <source>
        <strain evidence="13">K81G1</strain>
    </source>
</reference>
<keyword evidence="7" id="KW-0378">Hydrolase</keyword>
<evidence type="ECO:0000313" key="14">
    <source>
        <dbReference type="Proteomes" id="UP000319769"/>
    </source>
</evidence>
<dbReference type="RefSeq" id="WP_144747927.1">
    <property type="nucleotide sequence ID" value="NZ_VMNW02000013.1"/>
</dbReference>
<evidence type="ECO:0000256" key="1">
    <source>
        <dbReference type="ARBA" id="ARBA00001946"/>
    </source>
</evidence>
<dbReference type="Gene3D" id="3.90.79.10">
    <property type="entry name" value="Nucleoside Triphosphate Pyrophosphohydrolase"/>
    <property type="match status" value="1"/>
</dbReference>
<evidence type="ECO:0000256" key="10">
    <source>
        <dbReference type="ARBA" id="ARBA00035861"/>
    </source>
</evidence>
<keyword evidence="9" id="KW-0234">DNA repair</keyword>
<protein>
    <recommendedName>
        <fullName evidence="11">8-oxo-dGTP diphosphatase</fullName>
        <ecNumber evidence="11">3.6.1.55</ecNumber>
    </recommendedName>
</protein>
<evidence type="ECO:0000256" key="8">
    <source>
        <dbReference type="ARBA" id="ARBA00022842"/>
    </source>
</evidence>
<proteinExistence type="inferred from homology"/>
<keyword evidence="6" id="KW-0227">DNA damage</keyword>
<evidence type="ECO:0000256" key="2">
    <source>
        <dbReference type="ARBA" id="ARBA00005582"/>
    </source>
</evidence>
<accession>A0A5N0V7E7</accession>
<dbReference type="GO" id="GO:0046872">
    <property type="term" value="F:metal ion binding"/>
    <property type="evidence" value="ECO:0007669"/>
    <property type="project" value="UniProtKB-KW"/>
</dbReference>
<dbReference type="SUPFAM" id="SSF55811">
    <property type="entry name" value="Nudix"/>
    <property type="match status" value="1"/>
</dbReference>
<dbReference type="EC" id="3.6.1.55" evidence="11"/>